<dbReference type="EMBL" id="KK852460">
    <property type="protein sequence ID" value="KDR23485.1"/>
    <property type="molecule type" value="Genomic_DNA"/>
</dbReference>
<dbReference type="AlphaFoldDB" id="A0A067RS02"/>
<dbReference type="Pfam" id="PF22749">
    <property type="entry name" value="Arb2"/>
    <property type="match status" value="1"/>
</dbReference>
<dbReference type="GO" id="GO:0031048">
    <property type="term" value="P:regulatory ncRNA-mediated heterochromatin formation"/>
    <property type="evidence" value="ECO:0007669"/>
    <property type="project" value="TreeGrafter"/>
</dbReference>
<dbReference type="InterPro" id="IPR053858">
    <property type="entry name" value="Arb2_dom"/>
</dbReference>
<dbReference type="InterPro" id="IPR029058">
    <property type="entry name" value="AB_hydrolase_fold"/>
</dbReference>
<dbReference type="PANTHER" id="PTHR21357:SF4">
    <property type="entry name" value="FAM172 FAMILY PROTEIN HOMOLOG CG10038"/>
    <property type="match status" value="1"/>
</dbReference>
<dbReference type="Gene3D" id="3.40.50.1820">
    <property type="entry name" value="alpha/beta hydrolase"/>
    <property type="match status" value="1"/>
</dbReference>
<dbReference type="eggNOG" id="KOG3967">
    <property type="taxonomic scope" value="Eukaryota"/>
</dbReference>
<organism evidence="3 4">
    <name type="scientific">Zootermopsis nevadensis</name>
    <name type="common">Dampwood termite</name>
    <dbReference type="NCBI Taxonomy" id="136037"/>
    <lineage>
        <taxon>Eukaryota</taxon>
        <taxon>Metazoa</taxon>
        <taxon>Ecdysozoa</taxon>
        <taxon>Arthropoda</taxon>
        <taxon>Hexapoda</taxon>
        <taxon>Insecta</taxon>
        <taxon>Pterygota</taxon>
        <taxon>Neoptera</taxon>
        <taxon>Polyneoptera</taxon>
        <taxon>Dictyoptera</taxon>
        <taxon>Blattodea</taxon>
        <taxon>Blattoidea</taxon>
        <taxon>Termitoidae</taxon>
        <taxon>Termopsidae</taxon>
        <taxon>Zootermopsis</taxon>
    </lineage>
</organism>
<protein>
    <recommendedName>
        <fullName evidence="2">Arb2 domain-containing protein</fullName>
    </recommendedName>
</protein>
<keyword evidence="4" id="KW-1185">Reference proteome</keyword>
<dbReference type="InterPro" id="IPR048263">
    <property type="entry name" value="Arb2"/>
</dbReference>
<dbReference type="PANTHER" id="PTHR21357">
    <property type="entry name" value="FAM172 FAMILY PROTEIN HOMOLOG CG10038"/>
    <property type="match status" value="1"/>
</dbReference>
<reference evidence="3 4" key="1">
    <citation type="journal article" date="2014" name="Nat. Commun.">
        <title>Molecular traces of alternative social organization in a termite genome.</title>
        <authorList>
            <person name="Terrapon N."/>
            <person name="Li C."/>
            <person name="Robertson H.M."/>
            <person name="Ji L."/>
            <person name="Meng X."/>
            <person name="Booth W."/>
            <person name="Chen Z."/>
            <person name="Childers C.P."/>
            <person name="Glastad K.M."/>
            <person name="Gokhale K."/>
            <person name="Gowin J."/>
            <person name="Gronenberg W."/>
            <person name="Hermansen R.A."/>
            <person name="Hu H."/>
            <person name="Hunt B.G."/>
            <person name="Huylmans A.K."/>
            <person name="Khalil S.M."/>
            <person name="Mitchell R.D."/>
            <person name="Munoz-Torres M.C."/>
            <person name="Mustard J.A."/>
            <person name="Pan H."/>
            <person name="Reese J.T."/>
            <person name="Scharf M.E."/>
            <person name="Sun F."/>
            <person name="Vogel H."/>
            <person name="Xiao J."/>
            <person name="Yang W."/>
            <person name="Yang Z."/>
            <person name="Yang Z."/>
            <person name="Zhou J."/>
            <person name="Zhu J."/>
            <person name="Brent C.S."/>
            <person name="Elsik C.G."/>
            <person name="Goodisman M.A."/>
            <person name="Liberles D.A."/>
            <person name="Roe R.M."/>
            <person name="Vargo E.L."/>
            <person name="Vilcinskas A."/>
            <person name="Wang J."/>
            <person name="Bornberg-Bauer E."/>
            <person name="Korb J."/>
            <person name="Zhang G."/>
            <person name="Liebig J."/>
        </authorList>
    </citation>
    <scope>NUCLEOTIDE SEQUENCE [LARGE SCALE GENOMIC DNA]</scope>
    <source>
        <tissue evidence="3">Whole organism</tissue>
    </source>
</reference>
<dbReference type="GO" id="GO:0035197">
    <property type="term" value="F:siRNA binding"/>
    <property type="evidence" value="ECO:0007669"/>
    <property type="project" value="TreeGrafter"/>
</dbReference>
<dbReference type="OMA" id="LAFVELX"/>
<gene>
    <name evidence="3" type="ORF">L798_08688</name>
</gene>
<evidence type="ECO:0000256" key="1">
    <source>
        <dbReference type="SAM" id="SignalP"/>
    </source>
</evidence>
<feature type="signal peptide" evidence="1">
    <location>
        <begin position="1"/>
        <end position="24"/>
    </location>
</feature>
<sequence>MVTSLKVVFCIGAISLLVMTSEEGWNFPSTLEGFGYAFNKDGQLRKVDPDTGKPGYESFEFNVSENQEYNQKRYEALGDVITEYVYHLLETEVGLHREMVPQQGSAQESAVIFVSSDILSRPDHLLVLIPGSGAVRSGQWARSLIINDSLQSGSQIPFIKRARELGYAVIVMNPNDNVKVIDGKKIKIKNSRNGMEHADYVWKHYVKEINPKHIAIIAHSYGGFLAVDLATKYLSDFSSSVFAIALTDSVHDFWAQKVPSKVAEYLKKVSRNWASHDTSLDTRLSHNKEGDIPRVSAGHTKHEMTSWSSFESVFSFIQERRNALVGKDEL</sequence>
<evidence type="ECO:0000313" key="4">
    <source>
        <dbReference type="Proteomes" id="UP000027135"/>
    </source>
</evidence>
<dbReference type="OrthoDB" id="421951at2759"/>
<name>A0A067RS02_ZOONE</name>
<dbReference type="Proteomes" id="UP000027135">
    <property type="component" value="Unassembled WGS sequence"/>
</dbReference>
<dbReference type="InParanoid" id="A0A067RS02"/>
<feature type="domain" description="Arb2" evidence="2">
    <location>
        <begin position="27"/>
        <end position="277"/>
    </location>
</feature>
<keyword evidence="1" id="KW-0732">Signal</keyword>
<evidence type="ECO:0000313" key="3">
    <source>
        <dbReference type="EMBL" id="KDR23485.1"/>
    </source>
</evidence>
<dbReference type="SUPFAM" id="SSF53474">
    <property type="entry name" value="alpha/beta-Hydrolases"/>
    <property type="match status" value="1"/>
</dbReference>
<feature type="chain" id="PRO_5001645476" description="Arb2 domain-containing protein" evidence="1">
    <location>
        <begin position="25"/>
        <end position="330"/>
    </location>
</feature>
<dbReference type="FunCoup" id="A0A067RS02">
    <property type="interactions" value="2019"/>
</dbReference>
<dbReference type="GO" id="GO:0005634">
    <property type="term" value="C:nucleus"/>
    <property type="evidence" value="ECO:0007669"/>
    <property type="project" value="TreeGrafter"/>
</dbReference>
<accession>A0A067RS02</accession>
<evidence type="ECO:0000259" key="2">
    <source>
        <dbReference type="Pfam" id="PF22749"/>
    </source>
</evidence>
<dbReference type="STRING" id="136037.A0A067RS02"/>
<proteinExistence type="predicted"/>